<organism evidence="1">
    <name type="scientific">termite gut metagenome</name>
    <dbReference type="NCBI Taxonomy" id="433724"/>
    <lineage>
        <taxon>unclassified sequences</taxon>
        <taxon>metagenomes</taxon>
        <taxon>organismal metagenomes</taxon>
    </lineage>
</organism>
<dbReference type="EMBL" id="SNRY01001885">
    <property type="protein sequence ID" value="KAA6328053.1"/>
    <property type="molecule type" value="Genomic_DNA"/>
</dbReference>
<comment type="caution">
    <text evidence="1">The sequence shown here is derived from an EMBL/GenBank/DDBJ whole genome shotgun (WGS) entry which is preliminary data.</text>
</comment>
<dbReference type="AlphaFoldDB" id="A0A5J4R660"/>
<protein>
    <submittedName>
        <fullName evidence="1">Uncharacterized protein</fullName>
    </submittedName>
</protein>
<sequence length="42" mass="4894">QSLIFAFHTVKVSDFSIYKALFNLFINNALFVNKFKVLADLR</sequence>
<reference evidence="1" key="1">
    <citation type="submission" date="2019-03" db="EMBL/GenBank/DDBJ databases">
        <title>Single cell metagenomics reveals metabolic interactions within the superorganism composed of flagellate Streblomastix strix and complex community of Bacteroidetes bacteria on its surface.</title>
        <authorList>
            <person name="Treitli S.C."/>
            <person name="Kolisko M."/>
            <person name="Husnik F."/>
            <person name="Keeling P."/>
            <person name="Hampl V."/>
        </authorList>
    </citation>
    <scope>NUCLEOTIDE SEQUENCE</scope>
    <source>
        <strain evidence="1">STM</strain>
    </source>
</reference>
<proteinExistence type="predicted"/>
<accession>A0A5J4R660</accession>
<name>A0A5J4R660_9ZZZZ</name>
<feature type="non-terminal residue" evidence="1">
    <location>
        <position position="1"/>
    </location>
</feature>
<gene>
    <name evidence="1" type="ORF">EZS27_023017</name>
</gene>
<evidence type="ECO:0000313" key="1">
    <source>
        <dbReference type="EMBL" id="KAA6328053.1"/>
    </source>
</evidence>